<keyword evidence="8" id="KW-1185">Reference proteome</keyword>
<protein>
    <submittedName>
        <fullName evidence="7">DUF92 domain-containing protein</fullName>
    </submittedName>
</protein>
<evidence type="ECO:0000256" key="6">
    <source>
        <dbReference type="SAM" id="Phobius"/>
    </source>
</evidence>
<evidence type="ECO:0000256" key="5">
    <source>
        <dbReference type="ARBA" id="ARBA00023136"/>
    </source>
</evidence>
<proteinExistence type="inferred from homology"/>
<feature type="transmembrane region" description="Helical" evidence="6">
    <location>
        <begin position="108"/>
        <end position="131"/>
    </location>
</feature>
<comment type="similarity">
    <text evidence="2">Belongs to the TMEM19 family.</text>
</comment>
<evidence type="ECO:0000256" key="1">
    <source>
        <dbReference type="ARBA" id="ARBA00004141"/>
    </source>
</evidence>
<dbReference type="Pfam" id="PF01940">
    <property type="entry name" value="DUF92"/>
    <property type="match status" value="1"/>
</dbReference>
<evidence type="ECO:0000313" key="8">
    <source>
        <dbReference type="Proteomes" id="UP001597541"/>
    </source>
</evidence>
<feature type="transmembrane region" description="Helical" evidence="6">
    <location>
        <begin position="241"/>
        <end position="260"/>
    </location>
</feature>
<feature type="transmembrane region" description="Helical" evidence="6">
    <location>
        <begin position="45"/>
        <end position="63"/>
    </location>
</feature>
<gene>
    <name evidence="7" type="ORF">ACFSUF_12695</name>
</gene>
<dbReference type="PANTHER" id="PTHR13353">
    <property type="entry name" value="TRANSMEMBRANE PROTEIN 19"/>
    <property type="match status" value="1"/>
</dbReference>
<dbReference type="RefSeq" id="WP_377603280.1">
    <property type="nucleotide sequence ID" value="NZ_JBHUME010000008.1"/>
</dbReference>
<name>A0ABW5PED8_9BACL</name>
<accession>A0ABW5PED8</accession>
<comment type="caution">
    <text evidence="7">The sequence shown here is derived from an EMBL/GenBank/DDBJ whole genome shotgun (WGS) entry which is preliminary data.</text>
</comment>
<evidence type="ECO:0000256" key="3">
    <source>
        <dbReference type="ARBA" id="ARBA00022692"/>
    </source>
</evidence>
<keyword evidence="4 6" id="KW-1133">Transmembrane helix</keyword>
<dbReference type="PANTHER" id="PTHR13353:SF5">
    <property type="entry name" value="TRANSMEMBRANE PROTEIN 19"/>
    <property type="match status" value="1"/>
</dbReference>
<feature type="transmembrane region" description="Helical" evidence="6">
    <location>
        <begin position="83"/>
        <end position="102"/>
    </location>
</feature>
<keyword evidence="3 6" id="KW-0812">Transmembrane</keyword>
<dbReference type="Proteomes" id="UP001597541">
    <property type="component" value="Unassembled WGS sequence"/>
</dbReference>
<evidence type="ECO:0000256" key="2">
    <source>
        <dbReference type="ARBA" id="ARBA00009012"/>
    </source>
</evidence>
<dbReference type="EMBL" id="JBHUME010000008">
    <property type="protein sequence ID" value="MFD2613281.1"/>
    <property type="molecule type" value="Genomic_DNA"/>
</dbReference>
<organism evidence="7 8">
    <name type="scientific">Paenibacillus gansuensis</name>
    <dbReference type="NCBI Taxonomy" id="306542"/>
    <lineage>
        <taxon>Bacteria</taxon>
        <taxon>Bacillati</taxon>
        <taxon>Bacillota</taxon>
        <taxon>Bacilli</taxon>
        <taxon>Bacillales</taxon>
        <taxon>Paenibacillaceae</taxon>
        <taxon>Paenibacillus</taxon>
    </lineage>
</organism>
<feature type="transmembrane region" description="Helical" evidence="6">
    <location>
        <begin position="152"/>
        <end position="174"/>
    </location>
</feature>
<evidence type="ECO:0000313" key="7">
    <source>
        <dbReference type="EMBL" id="MFD2613281.1"/>
    </source>
</evidence>
<evidence type="ECO:0000256" key="4">
    <source>
        <dbReference type="ARBA" id="ARBA00022989"/>
    </source>
</evidence>
<keyword evidence="5 6" id="KW-0472">Membrane</keyword>
<reference evidence="8" key="1">
    <citation type="journal article" date="2019" name="Int. J. Syst. Evol. Microbiol.">
        <title>The Global Catalogue of Microorganisms (GCM) 10K type strain sequencing project: providing services to taxonomists for standard genome sequencing and annotation.</title>
        <authorList>
            <consortium name="The Broad Institute Genomics Platform"/>
            <consortium name="The Broad Institute Genome Sequencing Center for Infectious Disease"/>
            <person name="Wu L."/>
            <person name="Ma J."/>
        </authorList>
    </citation>
    <scope>NUCLEOTIDE SEQUENCE [LARGE SCALE GENOMIC DNA]</scope>
    <source>
        <strain evidence="8">KCTC 3950</strain>
    </source>
</reference>
<comment type="subcellular location">
    <subcellularLocation>
        <location evidence="1">Membrane</location>
        <topology evidence="1">Multi-pass membrane protein</topology>
    </subcellularLocation>
</comment>
<sequence>MLWLYGIAGSFFIAGAAYRFKSLSLSGFAAAVVMGTLMFGLGNAAWYGTLIAFFVSSSLLSKFKKQRKAASEERYEKTDRRDAGQVLANGGLGLALCIANAVAPHDYWFAMFVGAMAAVTADTWATEVGGLGRGEPRSIRTGRRVPKGTSGAVSLPGTAASFAGGLFIGAAAAVLGGGELLPLAALGGLAGLAGSLADSLLGATVQAMYACRVCGEELERARHCGQPTALVRGSARMNNDAVNFVCSASGALAALLLAAIF</sequence>
<feature type="transmembrane region" description="Helical" evidence="6">
    <location>
        <begin position="180"/>
        <end position="203"/>
    </location>
</feature>
<dbReference type="InterPro" id="IPR002794">
    <property type="entry name" value="DUF92_TMEM19"/>
</dbReference>